<comment type="caution">
    <text evidence="1">The sequence shown here is derived from an EMBL/GenBank/DDBJ whole genome shotgun (WGS) entry which is preliminary data.</text>
</comment>
<proteinExistence type="predicted"/>
<evidence type="ECO:0000313" key="1">
    <source>
        <dbReference type="EMBL" id="MFA3835603.1"/>
    </source>
</evidence>
<dbReference type="Proteomes" id="UP001571476">
    <property type="component" value="Unassembled WGS sequence"/>
</dbReference>
<evidence type="ECO:0008006" key="3">
    <source>
        <dbReference type="Google" id="ProtNLM"/>
    </source>
</evidence>
<gene>
    <name evidence="1" type="ORF">ACEG43_05315</name>
</gene>
<sequence length="57" mass="6874">MAWIRRHPSYAAQPYGQLAAWYWQISHADDARRVLPAKQRHHRRTLGLPARLWVRRT</sequence>
<reference evidence="1 2" key="1">
    <citation type="submission" date="2024-08" db="EMBL/GenBank/DDBJ databases">
        <title>Genome sequence of Streptomyces aureus CACIA-1.46HGO.</title>
        <authorList>
            <person name="Evangelista-Martinez Z."/>
        </authorList>
    </citation>
    <scope>NUCLEOTIDE SEQUENCE [LARGE SCALE GENOMIC DNA]</scope>
    <source>
        <strain evidence="1 2">CACIA-1.46HGO</strain>
    </source>
</reference>
<dbReference type="EMBL" id="JBGOSP010000002">
    <property type="protein sequence ID" value="MFA3835603.1"/>
    <property type="molecule type" value="Genomic_DNA"/>
</dbReference>
<accession>A0ABV4SF60</accession>
<keyword evidence="2" id="KW-1185">Reference proteome</keyword>
<dbReference type="RefSeq" id="WP_372561585.1">
    <property type="nucleotide sequence ID" value="NZ_JBGOSP010000002.1"/>
</dbReference>
<protein>
    <recommendedName>
        <fullName evidence="3">Transposase</fullName>
    </recommendedName>
</protein>
<organism evidence="1 2">
    <name type="scientific">Streptomyces aureus</name>
    <dbReference type="NCBI Taxonomy" id="193461"/>
    <lineage>
        <taxon>Bacteria</taxon>
        <taxon>Bacillati</taxon>
        <taxon>Actinomycetota</taxon>
        <taxon>Actinomycetes</taxon>
        <taxon>Kitasatosporales</taxon>
        <taxon>Streptomycetaceae</taxon>
        <taxon>Streptomyces</taxon>
    </lineage>
</organism>
<evidence type="ECO:0000313" key="2">
    <source>
        <dbReference type="Proteomes" id="UP001571476"/>
    </source>
</evidence>
<name>A0ABV4SF60_9ACTN</name>